<sequence length="96" mass="10377">MAKVYDRNVCETADRGDEYGIGGYTIDDPKDLSNVAPCCGQTTTVDGEATTVVGQDPGASGATNTSTPMTSRWTIRESELYSIQAIRSKDCFEDRD</sequence>
<dbReference type="AlphaFoldDB" id="A0AAE0CSB9"/>
<reference evidence="1" key="1">
    <citation type="journal article" date="2023" name="Plant J.">
        <title>Genome sequences and population genomics provide insights into the demographic history, inbreeding, and mutation load of two 'living fossil' tree species of Dipteronia.</title>
        <authorList>
            <person name="Feng Y."/>
            <person name="Comes H.P."/>
            <person name="Chen J."/>
            <person name="Zhu S."/>
            <person name="Lu R."/>
            <person name="Zhang X."/>
            <person name="Li P."/>
            <person name="Qiu J."/>
            <person name="Olsen K.M."/>
            <person name="Qiu Y."/>
        </authorList>
    </citation>
    <scope>NUCLEOTIDE SEQUENCE</scope>
    <source>
        <strain evidence="1">KIB01</strain>
    </source>
</reference>
<gene>
    <name evidence="1" type="ORF">Ddye_000221</name>
</gene>
<dbReference type="Proteomes" id="UP001280121">
    <property type="component" value="Unassembled WGS sequence"/>
</dbReference>
<name>A0AAE0CSB9_9ROSI</name>
<proteinExistence type="predicted"/>
<evidence type="ECO:0000313" key="1">
    <source>
        <dbReference type="EMBL" id="KAK2661647.1"/>
    </source>
</evidence>
<accession>A0AAE0CSB9</accession>
<comment type="caution">
    <text evidence="1">The sequence shown here is derived from an EMBL/GenBank/DDBJ whole genome shotgun (WGS) entry which is preliminary data.</text>
</comment>
<keyword evidence="2" id="KW-1185">Reference proteome</keyword>
<evidence type="ECO:0000313" key="2">
    <source>
        <dbReference type="Proteomes" id="UP001280121"/>
    </source>
</evidence>
<organism evidence="1 2">
    <name type="scientific">Dipteronia dyeriana</name>
    <dbReference type="NCBI Taxonomy" id="168575"/>
    <lineage>
        <taxon>Eukaryota</taxon>
        <taxon>Viridiplantae</taxon>
        <taxon>Streptophyta</taxon>
        <taxon>Embryophyta</taxon>
        <taxon>Tracheophyta</taxon>
        <taxon>Spermatophyta</taxon>
        <taxon>Magnoliopsida</taxon>
        <taxon>eudicotyledons</taxon>
        <taxon>Gunneridae</taxon>
        <taxon>Pentapetalae</taxon>
        <taxon>rosids</taxon>
        <taxon>malvids</taxon>
        <taxon>Sapindales</taxon>
        <taxon>Sapindaceae</taxon>
        <taxon>Hippocastanoideae</taxon>
        <taxon>Acereae</taxon>
        <taxon>Dipteronia</taxon>
    </lineage>
</organism>
<protein>
    <submittedName>
        <fullName evidence="1">Uncharacterized protein</fullName>
    </submittedName>
</protein>
<dbReference type="EMBL" id="JANJYI010000001">
    <property type="protein sequence ID" value="KAK2661647.1"/>
    <property type="molecule type" value="Genomic_DNA"/>
</dbReference>